<dbReference type="Gene3D" id="3.90.550.10">
    <property type="entry name" value="Spore Coat Polysaccharide Biosynthesis Protein SpsA, Chain A"/>
    <property type="match status" value="1"/>
</dbReference>
<feature type="compositionally biased region" description="Basic and acidic residues" evidence="3">
    <location>
        <begin position="201"/>
        <end position="219"/>
    </location>
</feature>
<feature type="compositionally biased region" description="Low complexity" evidence="3">
    <location>
        <begin position="226"/>
        <end position="238"/>
    </location>
</feature>
<organism evidence="4 5">
    <name type="scientific">Characodon lateralis</name>
    <dbReference type="NCBI Taxonomy" id="208331"/>
    <lineage>
        <taxon>Eukaryota</taxon>
        <taxon>Metazoa</taxon>
        <taxon>Chordata</taxon>
        <taxon>Craniata</taxon>
        <taxon>Vertebrata</taxon>
        <taxon>Euteleostomi</taxon>
        <taxon>Actinopterygii</taxon>
        <taxon>Neopterygii</taxon>
        <taxon>Teleostei</taxon>
        <taxon>Neoteleostei</taxon>
        <taxon>Acanthomorphata</taxon>
        <taxon>Ovalentaria</taxon>
        <taxon>Atherinomorphae</taxon>
        <taxon>Cyprinodontiformes</taxon>
        <taxon>Goodeidae</taxon>
        <taxon>Characodon</taxon>
    </lineage>
</organism>
<keyword evidence="1" id="KW-0808">Transferase</keyword>
<dbReference type="EMBL" id="JAHUTJ010044829">
    <property type="protein sequence ID" value="MED6282101.1"/>
    <property type="molecule type" value="Genomic_DNA"/>
</dbReference>
<dbReference type="Proteomes" id="UP001352852">
    <property type="component" value="Unassembled WGS sequence"/>
</dbReference>
<gene>
    <name evidence="4" type="ORF">CHARACLAT_028588</name>
</gene>
<keyword evidence="5" id="KW-1185">Reference proteome</keyword>
<evidence type="ECO:0000256" key="1">
    <source>
        <dbReference type="ARBA" id="ARBA00022679"/>
    </source>
</evidence>
<comment type="caution">
    <text evidence="4">The sequence shown here is derived from an EMBL/GenBank/DDBJ whole genome shotgun (WGS) entry which is preliminary data.</text>
</comment>
<evidence type="ECO:0000256" key="2">
    <source>
        <dbReference type="ARBA" id="ARBA00022695"/>
    </source>
</evidence>
<evidence type="ECO:0000313" key="5">
    <source>
        <dbReference type="Proteomes" id="UP001352852"/>
    </source>
</evidence>
<name>A0ABU7E522_9TELE</name>
<sequence length="316" mass="34920">MPSLQQIRTALDGSGQAHVLRFWPELSEEEKEVFLQELGQLDLQRLKEHCQAAAETAKAATSSSLDRDRDLNLNLEPVPPESMGSVTRSDPENLAEWEHEGFLQISRNRVAVLLLAGGQGTRLGVQYPKGMYNVGLPSGKTLYQIQAERILKIQELAESRCGSKCTVPCECEEPQTRPPGPGTDTEEIQATDIQRPPRAQEPQENHRSDYHNPPREEQGRIPGEPPSSQSAEASGSCSDEPTGPAGSHLRPSRSSYAPRDLRLRDTSLPNQRPDRAQGSGPRQAATRSEPAHTKAPSPRYREPQVHRRAEIPTTGR</sequence>
<accession>A0ABU7E522</accession>
<dbReference type="InterPro" id="IPR002618">
    <property type="entry name" value="UDPGP_fam"/>
</dbReference>
<feature type="region of interest" description="Disordered" evidence="3">
    <location>
        <begin position="167"/>
        <end position="316"/>
    </location>
</feature>
<dbReference type="Pfam" id="PF01704">
    <property type="entry name" value="UDPGP"/>
    <property type="match status" value="1"/>
</dbReference>
<evidence type="ECO:0000256" key="3">
    <source>
        <dbReference type="SAM" id="MobiDB-lite"/>
    </source>
</evidence>
<evidence type="ECO:0000313" key="4">
    <source>
        <dbReference type="EMBL" id="MED6282101.1"/>
    </source>
</evidence>
<protein>
    <recommendedName>
        <fullName evidence="6">UDP-N-acetylhexosamine pyrophosphorylase-like protein 1</fullName>
    </recommendedName>
</protein>
<evidence type="ECO:0008006" key="6">
    <source>
        <dbReference type="Google" id="ProtNLM"/>
    </source>
</evidence>
<reference evidence="4 5" key="1">
    <citation type="submission" date="2021-06" db="EMBL/GenBank/DDBJ databases">
        <authorList>
            <person name="Palmer J.M."/>
        </authorList>
    </citation>
    <scope>NUCLEOTIDE SEQUENCE [LARGE SCALE GENOMIC DNA]</scope>
    <source>
        <strain evidence="4 5">CL_MEX2019</strain>
        <tissue evidence="4">Muscle</tissue>
    </source>
</reference>
<dbReference type="InterPro" id="IPR039741">
    <property type="entry name" value="UDP-sugar_pyrophosphorylase"/>
</dbReference>
<dbReference type="PANTHER" id="PTHR11952">
    <property type="entry name" value="UDP- GLUCOSE PYROPHOSPHORYLASE"/>
    <property type="match status" value="1"/>
</dbReference>
<keyword evidence="2" id="KW-0548">Nucleotidyltransferase</keyword>
<dbReference type="PANTHER" id="PTHR11952:SF6">
    <property type="entry name" value="UDP-N-ACETYLHEXOSAMINE PYROPHOSPHORYLASE-LIKE PROTEIN 1"/>
    <property type="match status" value="1"/>
</dbReference>
<proteinExistence type="predicted"/>
<dbReference type="InterPro" id="IPR029044">
    <property type="entry name" value="Nucleotide-diphossugar_trans"/>
</dbReference>
<dbReference type="SUPFAM" id="SSF53448">
    <property type="entry name" value="Nucleotide-diphospho-sugar transferases"/>
    <property type="match status" value="1"/>
</dbReference>
<feature type="compositionally biased region" description="Basic and acidic residues" evidence="3">
    <location>
        <begin position="299"/>
        <end position="310"/>
    </location>
</feature>